<comment type="caution">
    <text evidence="2">The sequence shown here is derived from an EMBL/GenBank/DDBJ whole genome shotgun (WGS) entry which is preliminary data.</text>
</comment>
<proteinExistence type="predicted"/>
<dbReference type="RefSeq" id="WP_128911521.1">
    <property type="nucleotide sequence ID" value="NZ_RDSM01000001.1"/>
</dbReference>
<gene>
    <name evidence="2" type="ORF">GRAN_0649</name>
</gene>
<evidence type="ECO:0000256" key="1">
    <source>
        <dbReference type="SAM" id="MobiDB-lite"/>
    </source>
</evidence>
<dbReference type="EMBL" id="RDSM01000001">
    <property type="protein sequence ID" value="RXH57339.1"/>
    <property type="molecule type" value="Genomic_DNA"/>
</dbReference>
<feature type="compositionally biased region" description="Low complexity" evidence="1">
    <location>
        <begin position="37"/>
        <end position="48"/>
    </location>
</feature>
<evidence type="ECO:0000313" key="2">
    <source>
        <dbReference type="EMBL" id="RXH57339.1"/>
    </source>
</evidence>
<protein>
    <submittedName>
        <fullName evidence="2">Uncharacterized protein</fullName>
    </submittedName>
</protein>
<sequence length="98" mass="10816">MYESILYEIDAEISRLHASKAKLLKNVGTAHKKPGRPAKTVTAATKPTRGSTTRTMSAEGLERIRQAQFRRWAAVKKAKRAALRAASPTAKAKKRTAR</sequence>
<keyword evidence="3" id="KW-1185">Reference proteome</keyword>
<feature type="region of interest" description="Disordered" evidence="1">
    <location>
        <begin position="30"/>
        <end position="56"/>
    </location>
</feature>
<reference evidence="2 3" key="1">
    <citation type="submission" date="2018-11" db="EMBL/GenBank/DDBJ databases">
        <authorList>
            <person name="Mardanov A.V."/>
            <person name="Ravin N.V."/>
            <person name="Dedysh S.N."/>
        </authorList>
    </citation>
    <scope>NUCLEOTIDE SEQUENCE [LARGE SCALE GENOMIC DNA]</scope>
    <source>
        <strain evidence="2 3">AF10</strain>
    </source>
</reference>
<dbReference type="AlphaFoldDB" id="A0A4Q0T5R2"/>
<organism evidence="2 3">
    <name type="scientific">Granulicella sibirica</name>
    <dbReference type="NCBI Taxonomy" id="2479048"/>
    <lineage>
        <taxon>Bacteria</taxon>
        <taxon>Pseudomonadati</taxon>
        <taxon>Acidobacteriota</taxon>
        <taxon>Terriglobia</taxon>
        <taxon>Terriglobales</taxon>
        <taxon>Acidobacteriaceae</taxon>
        <taxon>Granulicella</taxon>
    </lineage>
</organism>
<reference evidence="3" key="2">
    <citation type="submission" date="2019-02" db="EMBL/GenBank/DDBJ databases">
        <title>Granulicella sibirica sp. nov., a psychrotolerant acidobacterium isolated from an organic soil layer in forested tundra, West Siberia.</title>
        <authorList>
            <person name="Oshkin I.Y."/>
            <person name="Kulichevskaya I.S."/>
            <person name="Rijpstra W.I.C."/>
            <person name="Sinninghe Damste J.S."/>
            <person name="Rakitin A.L."/>
            <person name="Ravin N.V."/>
            <person name="Dedysh S.N."/>
        </authorList>
    </citation>
    <scope>NUCLEOTIDE SEQUENCE [LARGE SCALE GENOMIC DNA]</scope>
    <source>
        <strain evidence="3">AF10</strain>
    </source>
</reference>
<accession>A0A4Q0T5R2</accession>
<dbReference type="Proteomes" id="UP000289437">
    <property type="component" value="Unassembled WGS sequence"/>
</dbReference>
<name>A0A4Q0T5R2_9BACT</name>
<evidence type="ECO:0000313" key="3">
    <source>
        <dbReference type="Proteomes" id="UP000289437"/>
    </source>
</evidence>